<reference evidence="2" key="1">
    <citation type="journal article" date="2014" name="Front. Microbiol.">
        <title>High frequency of phylogenetically diverse reductive dehalogenase-homologous genes in deep subseafloor sedimentary metagenomes.</title>
        <authorList>
            <person name="Kawai M."/>
            <person name="Futagami T."/>
            <person name="Toyoda A."/>
            <person name="Takaki Y."/>
            <person name="Nishi S."/>
            <person name="Hori S."/>
            <person name="Arai W."/>
            <person name="Tsubouchi T."/>
            <person name="Morono Y."/>
            <person name="Uchiyama I."/>
            <person name="Ito T."/>
            <person name="Fujiyama A."/>
            <person name="Inagaki F."/>
            <person name="Takami H."/>
        </authorList>
    </citation>
    <scope>NUCLEOTIDE SEQUENCE</scope>
    <source>
        <strain evidence="2">Expedition CK06-06</strain>
    </source>
</reference>
<organism evidence="2">
    <name type="scientific">marine sediment metagenome</name>
    <dbReference type="NCBI Taxonomy" id="412755"/>
    <lineage>
        <taxon>unclassified sequences</taxon>
        <taxon>metagenomes</taxon>
        <taxon>ecological metagenomes</taxon>
    </lineage>
</organism>
<dbReference type="EMBL" id="BARW01024871">
    <property type="protein sequence ID" value="GAI96858.1"/>
    <property type="molecule type" value="Genomic_DNA"/>
</dbReference>
<dbReference type="InterPro" id="IPR019734">
    <property type="entry name" value="TPR_rpt"/>
</dbReference>
<dbReference type="Gene3D" id="3.90.550.10">
    <property type="entry name" value="Spore Coat Polysaccharide Biosynthesis Protein SpsA, Chain A"/>
    <property type="match status" value="1"/>
</dbReference>
<dbReference type="GO" id="GO:0016758">
    <property type="term" value="F:hexosyltransferase activity"/>
    <property type="evidence" value="ECO:0007669"/>
    <property type="project" value="UniProtKB-ARBA"/>
</dbReference>
<dbReference type="Pfam" id="PF00535">
    <property type="entry name" value="Glycos_transf_2"/>
    <property type="match status" value="1"/>
</dbReference>
<dbReference type="InterPro" id="IPR029044">
    <property type="entry name" value="Nucleotide-diphossugar_trans"/>
</dbReference>
<proteinExistence type="predicted"/>
<name>X1SV67_9ZZZZ</name>
<protein>
    <recommendedName>
        <fullName evidence="1">Glycosyltransferase 2-like domain-containing protein</fullName>
    </recommendedName>
</protein>
<dbReference type="PROSITE" id="PS50005">
    <property type="entry name" value="TPR"/>
    <property type="match status" value="1"/>
</dbReference>
<feature type="non-terminal residue" evidence="2">
    <location>
        <position position="262"/>
    </location>
</feature>
<dbReference type="AlphaFoldDB" id="X1SV67"/>
<dbReference type="PANTHER" id="PTHR22916:SF3">
    <property type="entry name" value="UDP-GLCNAC:BETAGAL BETA-1,3-N-ACETYLGLUCOSAMINYLTRANSFERASE-LIKE PROTEIN 1"/>
    <property type="match status" value="1"/>
</dbReference>
<evidence type="ECO:0000313" key="2">
    <source>
        <dbReference type="EMBL" id="GAI96858.1"/>
    </source>
</evidence>
<gene>
    <name evidence="2" type="ORF">S12H4_40904</name>
</gene>
<dbReference type="InterPro" id="IPR001173">
    <property type="entry name" value="Glyco_trans_2-like"/>
</dbReference>
<dbReference type="PANTHER" id="PTHR22916">
    <property type="entry name" value="GLYCOSYLTRANSFERASE"/>
    <property type="match status" value="1"/>
</dbReference>
<comment type="caution">
    <text evidence="2">The sequence shown here is derived from an EMBL/GenBank/DDBJ whole genome shotgun (WGS) entry which is preliminary data.</text>
</comment>
<evidence type="ECO:0000259" key="1">
    <source>
        <dbReference type="Pfam" id="PF00535"/>
    </source>
</evidence>
<dbReference type="SUPFAM" id="SSF53448">
    <property type="entry name" value="Nucleotide-diphospho-sugar transferases"/>
    <property type="match status" value="1"/>
</dbReference>
<sequence length="262" mass="29982">MIGRAIQSVLDQSYQDFEIIIVDDASVDQTEEVVRSFADERINYIRHQKNEGGSVARNTGIKAAKGEFIAFLDSDDEWLAEKLEKQMDRFKISSNKVGVIYTGFCTIREKTLQIVDRVIPTVQGNVFFNLLNGCIAQGSTPVIRKDCFQRAGFFGDTLPSCQDWDMLIRLSRHYEFDFIPEVLVNYHLHGARISNDLNAKIQGMKVLVKKYQVDLSKYPLIFSSHLSFLGKLYCIEGDQIAAHTYLRKAIELNPFHLANYFH</sequence>
<feature type="domain" description="Glycosyltransferase 2-like" evidence="1">
    <location>
        <begin position="2"/>
        <end position="114"/>
    </location>
</feature>
<accession>X1SV67</accession>